<feature type="compositionally biased region" description="Polar residues" evidence="1">
    <location>
        <begin position="187"/>
        <end position="200"/>
    </location>
</feature>
<evidence type="ECO:0000313" key="3">
    <source>
        <dbReference type="Proteomes" id="UP001552299"/>
    </source>
</evidence>
<comment type="caution">
    <text evidence="2">The sequence shown here is derived from an EMBL/GenBank/DDBJ whole genome shotgun (WGS) entry which is preliminary data.</text>
</comment>
<feature type="compositionally biased region" description="Basic and acidic residues" evidence="1">
    <location>
        <begin position="169"/>
        <end position="178"/>
    </location>
</feature>
<gene>
    <name evidence="2" type="ORF">M5K25_015046</name>
</gene>
<keyword evidence="3" id="KW-1185">Reference proteome</keyword>
<evidence type="ECO:0000256" key="1">
    <source>
        <dbReference type="SAM" id="MobiDB-lite"/>
    </source>
</evidence>
<feature type="region of interest" description="Disordered" evidence="1">
    <location>
        <begin position="59"/>
        <end position="80"/>
    </location>
</feature>
<reference evidence="2 3" key="1">
    <citation type="journal article" date="2024" name="Plant Biotechnol. J.">
        <title>Dendrobium thyrsiflorum genome and its molecular insights into genes involved in important horticultural traits.</title>
        <authorList>
            <person name="Chen B."/>
            <person name="Wang J.Y."/>
            <person name="Zheng P.J."/>
            <person name="Li K.L."/>
            <person name="Liang Y.M."/>
            <person name="Chen X.F."/>
            <person name="Zhang C."/>
            <person name="Zhao X."/>
            <person name="He X."/>
            <person name="Zhang G.Q."/>
            <person name="Liu Z.J."/>
            <person name="Xu Q."/>
        </authorList>
    </citation>
    <scope>NUCLEOTIDE SEQUENCE [LARGE SCALE GENOMIC DNA]</scope>
    <source>
        <strain evidence="2">GZMU011</strain>
    </source>
</reference>
<feature type="compositionally biased region" description="Basic and acidic residues" evidence="1">
    <location>
        <begin position="148"/>
        <end position="157"/>
    </location>
</feature>
<accession>A0ABD0UQ23</accession>
<proteinExistence type="predicted"/>
<name>A0ABD0UQ23_DENTH</name>
<evidence type="ECO:0000313" key="2">
    <source>
        <dbReference type="EMBL" id="KAL0914678.1"/>
    </source>
</evidence>
<protein>
    <submittedName>
        <fullName evidence="2">Uncharacterized protein</fullName>
    </submittedName>
</protein>
<organism evidence="2 3">
    <name type="scientific">Dendrobium thyrsiflorum</name>
    <name type="common">Pinecone-like raceme dendrobium</name>
    <name type="synonym">Orchid</name>
    <dbReference type="NCBI Taxonomy" id="117978"/>
    <lineage>
        <taxon>Eukaryota</taxon>
        <taxon>Viridiplantae</taxon>
        <taxon>Streptophyta</taxon>
        <taxon>Embryophyta</taxon>
        <taxon>Tracheophyta</taxon>
        <taxon>Spermatophyta</taxon>
        <taxon>Magnoliopsida</taxon>
        <taxon>Liliopsida</taxon>
        <taxon>Asparagales</taxon>
        <taxon>Orchidaceae</taxon>
        <taxon>Epidendroideae</taxon>
        <taxon>Malaxideae</taxon>
        <taxon>Dendrobiinae</taxon>
        <taxon>Dendrobium</taxon>
    </lineage>
</organism>
<sequence>MARRKVEVLEGEIGQLKSDCVEKNSDFKKLFSAIHEKIDEKFTIIEEMVRKILEFQTKTASSEARGATSDQGSGGNPIEFQIKTASPENIILQILPQLVKLLRLLKQHADLRARHYSPLQEKGNAGKREKLNNQRRREEQNPKASDQLGEKTRQDRPRTRRQVIAGEASGKKKAMEIRSKRRHGSRVSFSQQKAQRNKQYNPNSEALGYLLEHHFIYFYSFQ</sequence>
<dbReference type="AlphaFoldDB" id="A0ABD0UQ23"/>
<dbReference type="Proteomes" id="UP001552299">
    <property type="component" value="Unassembled WGS sequence"/>
</dbReference>
<dbReference type="EMBL" id="JANQDX010000012">
    <property type="protein sequence ID" value="KAL0914678.1"/>
    <property type="molecule type" value="Genomic_DNA"/>
</dbReference>
<feature type="compositionally biased region" description="Basic and acidic residues" evidence="1">
    <location>
        <begin position="124"/>
        <end position="141"/>
    </location>
</feature>
<feature type="region of interest" description="Disordered" evidence="1">
    <location>
        <begin position="115"/>
        <end position="200"/>
    </location>
</feature>